<protein>
    <submittedName>
        <fullName evidence="1">Uncharacterized protein</fullName>
    </submittedName>
</protein>
<proteinExistence type="predicted"/>
<dbReference type="Proteomes" id="UP000324222">
    <property type="component" value="Unassembled WGS sequence"/>
</dbReference>
<name>A0A5B7I1Q8_PORTR</name>
<organism evidence="1 2">
    <name type="scientific">Portunus trituberculatus</name>
    <name type="common">Swimming crab</name>
    <name type="synonym">Neptunus trituberculatus</name>
    <dbReference type="NCBI Taxonomy" id="210409"/>
    <lineage>
        <taxon>Eukaryota</taxon>
        <taxon>Metazoa</taxon>
        <taxon>Ecdysozoa</taxon>
        <taxon>Arthropoda</taxon>
        <taxon>Crustacea</taxon>
        <taxon>Multicrustacea</taxon>
        <taxon>Malacostraca</taxon>
        <taxon>Eumalacostraca</taxon>
        <taxon>Eucarida</taxon>
        <taxon>Decapoda</taxon>
        <taxon>Pleocyemata</taxon>
        <taxon>Brachyura</taxon>
        <taxon>Eubrachyura</taxon>
        <taxon>Portunoidea</taxon>
        <taxon>Portunidae</taxon>
        <taxon>Portuninae</taxon>
        <taxon>Portunus</taxon>
    </lineage>
</organism>
<sequence length="80" mass="9628">MDDERIVRNESGSQWRKRCMRMTERSELQVVWGIRMAGRNQNEREWIVPRGSRVGTEWDVRKWKSEIDRGEVGGTEYLEE</sequence>
<keyword evidence="2" id="KW-1185">Reference proteome</keyword>
<reference evidence="1 2" key="1">
    <citation type="submission" date="2019-05" db="EMBL/GenBank/DDBJ databases">
        <title>Another draft genome of Portunus trituberculatus and its Hox gene families provides insights of decapod evolution.</title>
        <authorList>
            <person name="Jeong J.-H."/>
            <person name="Song I."/>
            <person name="Kim S."/>
            <person name="Choi T."/>
            <person name="Kim D."/>
            <person name="Ryu S."/>
            <person name="Kim W."/>
        </authorList>
    </citation>
    <scope>NUCLEOTIDE SEQUENCE [LARGE SCALE GENOMIC DNA]</scope>
    <source>
        <tissue evidence="1">Muscle</tissue>
    </source>
</reference>
<evidence type="ECO:0000313" key="2">
    <source>
        <dbReference type="Proteomes" id="UP000324222"/>
    </source>
</evidence>
<gene>
    <name evidence="1" type="ORF">E2C01_069773</name>
</gene>
<comment type="caution">
    <text evidence="1">The sequence shown here is derived from an EMBL/GenBank/DDBJ whole genome shotgun (WGS) entry which is preliminary data.</text>
</comment>
<dbReference type="AlphaFoldDB" id="A0A5B7I1Q8"/>
<dbReference type="EMBL" id="VSRR010041013">
    <property type="protein sequence ID" value="MPC75387.1"/>
    <property type="molecule type" value="Genomic_DNA"/>
</dbReference>
<evidence type="ECO:0000313" key="1">
    <source>
        <dbReference type="EMBL" id="MPC75387.1"/>
    </source>
</evidence>
<accession>A0A5B7I1Q8</accession>